<dbReference type="GO" id="GO:0005777">
    <property type="term" value="C:peroxisome"/>
    <property type="evidence" value="ECO:0007669"/>
    <property type="project" value="TreeGrafter"/>
</dbReference>
<accession>K0T7P5</accession>
<dbReference type="InterPro" id="IPR002539">
    <property type="entry name" value="MaoC-like_dom"/>
</dbReference>
<evidence type="ECO:0000259" key="3">
    <source>
        <dbReference type="Pfam" id="PF01575"/>
    </source>
</evidence>
<sequence length="418" mass="45770">MHNDGGRGATGLFVCLVATVTALARSVPAQRRSAARARPPGTDDGAAVDAVDPGALAAQAERFPWEPCGNRISQSRAHTNYASPSRTANSEEELRRFCSSMTFAGSLRLSCYCCTVGCNGDDLSHCYESHPDFEPLPSFLLSLIFMAQSEGDRPFLTGIRRFPPSFMRHAGGVGPLPRRFLSDSYFDEADSQDSPTVLHMSQSLSMHSPIILREPTLDDPDPPTTMKINVAIEQVKPRGIGTFVKTKMEYSQDGTLVATSEMVALILGIDPSHVVPLNDVSEQPASKKMKSRSQIFRATETKMLQFDVPRNAALLYRLTGDYNQIHVDGGSLFDRPLLHGLCSLGMVSRAILQYTESKASDLKSIDCHFTKPVFIGDALEMWILRNDGCIHFCVTSQNKGEVKVKGKLLLVQKALSSL</sequence>
<dbReference type="Proteomes" id="UP000266841">
    <property type="component" value="Unassembled WGS sequence"/>
</dbReference>
<proteinExistence type="predicted"/>
<evidence type="ECO:0000313" key="4">
    <source>
        <dbReference type="EMBL" id="EJK69356.1"/>
    </source>
</evidence>
<dbReference type="GO" id="GO:0003857">
    <property type="term" value="F:(3S)-3-hydroxyacyl-CoA dehydrogenase (NAD+) activity"/>
    <property type="evidence" value="ECO:0007669"/>
    <property type="project" value="TreeGrafter"/>
</dbReference>
<dbReference type="PANTHER" id="PTHR13078">
    <property type="entry name" value="PEROXISOMAL MULTIFUNCTIONAL ENZYME TYPE 2-RELATED"/>
    <property type="match status" value="1"/>
</dbReference>
<evidence type="ECO:0000256" key="2">
    <source>
        <dbReference type="SAM" id="SignalP"/>
    </source>
</evidence>
<dbReference type="eggNOG" id="ENOG502RWGJ">
    <property type="taxonomic scope" value="Eukaryota"/>
</dbReference>
<keyword evidence="2" id="KW-0732">Signal</keyword>
<feature type="chain" id="PRO_5003837707" description="MaoC-like domain-containing protein" evidence="2">
    <location>
        <begin position="25"/>
        <end position="418"/>
    </location>
</feature>
<evidence type="ECO:0000256" key="1">
    <source>
        <dbReference type="SAM" id="MobiDB-lite"/>
    </source>
</evidence>
<name>K0T7P5_THAOC</name>
<dbReference type="OrthoDB" id="60204at2759"/>
<evidence type="ECO:0000313" key="5">
    <source>
        <dbReference type="Proteomes" id="UP000266841"/>
    </source>
</evidence>
<organism evidence="4 5">
    <name type="scientific">Thalassiosira oceanica</name>
    <name type="common">Marine diatom</name>
    <dbReference type="NCBI Taxonomy" id="159749"/>
    <lineage>
        <taxon>Eukaryota</taxon>
        <taxon>Sar</taxon>
        <taxon>Stramenopiles</taxon>
        <taxon>Ochrophyta</taxon>
        <taxon>Bacillariophyta</taxon>
        <taxon>Coscinodiscophyceae</taxon>
        <taxon>Thalassiosirophycidae</taxon>
        <taxon>Thalassiosirales</taxon>
        <taxon>Thalassiosiraceae</taxon>
        <taxon>Thalassiosira</taxon>
    </lineage>
</organism>
<dbReference type="GO" id="GO:0006635">
    <property type="term" value="P:fatty acid beta-oxidation"/>
    <property type="evidence" value="ECO:0007669"/>
    <property type="project" value="TreeGrafter"/>
</dbReference>
<gene>
    <name evidence="4" type="ORF">THAOC_09394</name>
</gene>
<dbReference type="EMBL" id="AGNL01010189">
    <property type="protein sequence ID" value="EJK69356.1"/>
    <property type="molecule type" value="Genomic_DNA"/>
</dbReference>
<dbReference type="SUPFAM" id="SSF54637">
    <property type="entry name" value="Thioesterase/thiol ester dehydrase-isomerase"/>
    <property type="match status" value="2"/>
</dbReference>
<feature type="domain" description="MaoC-like" evidence="3">
    <location>
        <begin position="310"/>
        <end position="392"/>
    </location>
</feature>
<dbReference type="AlphaFoldDB" id="K0T7P5"/>
<dbReference type="GO" id="GO:0044594">
    <property type="term" value="F:17-beta-hydroxysteroid dehydrogenase (NAD+) activity"/>
    <property type="evidence" value="ECO:0007669"/>
    <property type="project" value="TreeGrafter"/>
</dbReference>
<reference evidence="4 5" key="1">
    <citation type="journal article" date="2012" name="Genome Biol.">
        <title>Genome and low-iron response of an oceanic diatom adapted to chronic iron limitation.</title>
        <authorList>
            <person name="Lommer M."/>
            <person name="Specht M."/>
            <person name="Roy A.S."/>
            <person name="Kraemer L."/>
            <person name="Andreson R."/>
            <person name="Gutowska M.A."/>
            <person name="Wolf J."/>
            <person name="Bergner S.V."/>
            <person name="Schilhabel M.B."/>
            <person name="Klostermeier U.C."/>
            <person name="Beiko R.G."/>
            <person name="Rosenstiel P."/>
            <person name="Hippler M."/>
            <person name="Laroche J."/>
        </authorList>
    </citation>
    <scope>NUCLEOTIDE SEQUENCE [LARGE SCALE GENOMIC DNA]</scope>
    <source>
        <strain evidence="4 5">CCMP1005</strain>
    </source>
</reference>
<comment type="caution">
    <text evidence="4">The sequence shown here is derived from an EMBL/GenBank/DDBJ whole genome shotgun (WGS) entry which is preliminary data.</text>
</comment>
<dbReference type="Pfam" id="PF01575">
    <property type="entry name" value="MaoC_dehydratas"/>
    <property type="match status" value="1"/>
</dbReference>
<dbReference type="GO" id="GO:0004300">
    <property type="term" value="F:enoyl-CoA hydratase activity"/>
    <property type="evidence" value="ECO:0007669"/>
    <property type="project" value="TreeGrafter"/>
</dbReference>
<dbReference type="InterPro" id="IPR029069">
    <property type="entry name" value="HotDog_dom_sf"/>
</dbReference>
<keyword evidence="5" id="KW-1185">Reference proteome</keyword>
<dbReference type="Gene3D" id="3.10.129.10">
    <property type="entry name" value="Hotdog Thioesterase"/>
    <property type="match status" value="1"/>
</dbReference>
<feature type="region of interest" description="Disordered" evidence="1">
    <location>
        <begin position="28"/>
        <end position="47"/>
    </location>
</feature>
<dbReference type="OMA" id="ALEMWIL"/>
<dbReference type="PANTHER" id="PTHR13078:SF56">
    <property type="entry name" value="PEROXISOMAL MULTIFUNCTIONAL ENZYME TYPE 2"/>
    <property type="match status" value="1"/>
</dbReference>
<protein>
    <recommendedName>
        <fullName evidence="3">MaoC-like domain-containing protein</fullName>
    </recommendedName>
</protein>
<feature type="signal peptide" evidence="2">
    <location>
        <begin position="1"/>
        <end position="24"/>
    </location>
</feature>